<dbReference type="AlphaFoldDB" id="A0A6J4P6A4"/>
<reference evidence="2" key="1">
    <citation type="submission" date="2020-02" db="EMBL/GenBank/DDBJ databases">
        <authorList>
            <person name="Meier V. D."/>
        </authorList>
    </citation>
    <scope>NUCLEOTIDE SEQUENCE</scope>
    <source>
        <strain evidence="2">AVDCRST_MAG06</strain>
    </source>
</reference>
<evidence type="ECO:0000256" key="1">
    <source>
        <dbReference type="SAM" id="MobiDB-lite"/>
    </source>
</evidence>
<dbReference type="EMBL" id="CADCUP010000167">
    <property type="protein sequence ID" value="CAA9405627.1"/>
    <property type="molecule type" value="Genomic_DNA"/>
</dbReference>
<protein>
    <submittedName>
        <fullName evidence="2">Uncharacterized protein</fullName>
    </submittedName>
</protein>
<name>A0A6J4P6A4_9ACTN</name>
<feature type="compositionally biased region" description="Basic residues" evidence="1">
    <location>
        <begin position="24"/>
        <end position="34"/>
    </location>
</feature>
<sequence length="63" mass="7007">GSRLLRAGGDDRRHPGPGVDLRSRGPRGLRHLRRGAPLARRVAAVRREQRARRPGAGGRRRRA</sequence>
<proteinExistence type="predicted"/>
<organism evidence="2">
    <name type="scientific">uncultured Nocardioides sp</name>
    <dbReference type="NCBI Taxonomy" id="198441"/>
    <lineage>
        <taxon>Bacteria</taxon>
        <taxon>Bacillati</taxon>
        <taxon>Actinomycetota</taxon>
        <taxon>Actinomycetes</taxon>
        <taxon>Propionibacteriales</taxon>
        <taxon>Nocardioidaceae</taxon>
        <taxon>Nocardioides</taxon>
        <taxon>environmental samples</taxon>
    </lineage>
</organism>
<feature type="region of interest" description="Disordered" evidence="1">
    <location>
        <begin position="1"/>
        <end position="63"/>
    </location>
</feature>
<evidence type="ECO:0000313" key="2">
    <source>
        <dbReference type="EMBL" id="CAA9405627.1"/>
    </source>
</evidence>
<feature type="non-terminal residue" evidence="2">
    <location>
        <position position="1"/>
    </location>
</feature>
<accession>A0A6J4P6A4</accession>
<gene>
    <name evidence="2" type="ORF">AVDCRST_MAG06-2508</name>
</gene>
<feature type="non-terminal residue" evidence="2">
    <location>
        <position position="63"/>
    </location>
</feature>
<feature type="compositionally biased region" description="Basic residues" evidence="1">
    <location>
        <begin position="49"/>
        <end position="63"/>
    </location>
</feature>